<dbReference type="GO" id="GO:0032259">
    <property type="term" value="P:methylation"/>
    <property type="evidence" value="ECO:0007669"/>
    <property type="project" value="UniProtKB-KW"/>
</dbReference>
<keyword evidence="5" id="KW-1185">Reference proteome</keyword>
<dbReference type="InterPro" id="IPR029063">
    <property type="entry name" value="SAM-dependent_MTases_sf"/>
</dbReference>
<keyword evidence="1 4" id="KW-0489">Methyltransferase</keyword>
<evidence type="ECO:0000259" key="3">
    <source>
        <dbReference type="Pfam" id="PF10017"/>
    </source>
</evidence>
<accession>A0A8J7YZC4</accession>
<reference evidence="4" key="1">
    <citation type="submission" date="2019-12" db="EMBL/GenBank/DDBJ databases">
        <title>High-Quality draft genome sequences of three cyanobacteria isolated from the limestone walls of the Old Cathedral of Coimbra.</title>
        <authorList>
            <person name="Tiago I."/>
            <person name="Soares F."/>
            <person name="Portugal A."/>
        </authorList>
    </citation>
    <scope>NUCLEOTIDE SEQUENCE</scope>
    <source>
        <strain evidence="4">A</strain>
    </source>
</reference>
<dbReference type="PANTHER" id="PTHR43397">
    <property type="entry name" value="ERGOTHIONEINE BIOSYNTHESIS PROTEIN 1"/>
    <property type="match status" value="1"/>
</dbReference>
<protein>
    <submittedName>
        <fullName evidence="4">L-histidine N(Alpha)-methyltransferase</fullName>
        <ecNumber evidence="4">2.1.1.44</ecNumber>
    </submittedName>
</protein>
<dbReference type="AlphaFoldDB" id="A0A8J7YZC4"/>
<dbReference type="RefSeq" id="WP_162422848.1">
    <property type="nucleotide sequence ID" value="NZ_WVIE01000008.1"/>
</dbReference>
<dbReference type="EC" id="2.1.1.44" evidence="4"/>
<dbReference type="PANTHER" id="PTHR43397:SF1">
    <property type="entry name" value="ERGOTHIONEINE BIOSYNTHESIS PROTEIN 1"/>
    <property type="match status" value="1"/>
</dbReference>
<dbReference type="PIRSF" id="PIRSF018005">
    <property type="entry name" value="UCP018005"/>
    <property type="match status" value="1"/>
</dbReference>
<dbReference type="InterPro" id="IPR051128">
    <property type="entry name" value="EgtD_Methyltrsf_superfamily"/>
</dbReference>
<dbReference type="SUPFAM" id="SSF53335">
    <property type="entry name" value="S-adenosyl-L-methionine-dependent methyltransferases"/>
    <property type="match status" value="1"/>
</dbReference>
<dbReference type="Pfam" id="PF10017">
    <property type="entry name" value="Methyltransf_33"/>
    <property type="match status" value="1"/>
</dbReference>
<evidence type="ECO:0000256" key="1">
    <source>
        <dbReference type="ARBA" id="ARBA00022603"/>
    </source>
</evidence>
<comment type="caution">
    <text evidence="4">The sequence shown here is derived from an EMBL/GenBank/DDBJ whole genome shotgun (WGS) entry which is preliminary data.</text>
</comment>
<dbReference type="GO" id="GO:0052706">
    <property type="term" value="F:L-histidine N(alpha)-methyltransferase activity"/>
    <property type="evidence" value="ECO:0007669"/>
    <property type="project" value="UniProtKB-EC"/>
</dbReference>
<dbReference type="Proteomes" id="UP000646053">
    <property type="component" value="Unassembled WGS sequence"/>
</dbReference>
<dbReference type="NCBIfam" id="TIGR03438">
    <property type="entry name" value="egtD_ergothio"/>
    <property type="match status" value="1"/>
</dbReference>
<feature type="domain" description="Histidine-specific methyltransferase SAM-dependent" evidence="3">
    <location>
        <begin position="38"/>
        <end position="340"/>
    </location>
</feature>
<evidence type="ECO:0000313" key="4">
    <source>
        <dbReference type="EMBL" id="NDJ17324.1"/>
    </source>
</evidence>
<dbReference type="InterPro" id="IPR019257">
    <property type="entry name" value="MeTrfase_dom"/>
</dbReference>
<dbReference type="InterPro" id="IPR035094">
    <property type="entry name" value="EgtD"/>
</dbReference>
<evidence type="ECO:0000313" key="5">
    <source>
        <dbReference type="Proteomes" id="UP000646053"/>
    </source>
</evidence>
<gene>
    <name evidence="4" type="primary">egtD</name>
    <name evidence="4" type="ORF">GS601_08475</name>
</gene>
<dbReference type="InterPro" id="IPR017804">
    <property type="entry name" value="MeTrfase_EgtD-like"/>
</dbReference>
<keyword evidence="2 4" id="KW-0808">Transferase</keyword>
<dbReference type="EMBL" id="WVIE01000008">
    <property type="protein sequence ID" value="NDJ17324.1"/>
    <property type="molecule type" value="Genomic_DNA"/>
</dbReference>
<proteinExistence type="predicted"/>
<sequence>MSTFQSIHPNSSPVETRLRIEHLISSTQPSEAELHPGSDVVRGLSQTPKTLPPRYFYDDRGSQLFEQICNLPEYYLTRTETNILQQYAGAIADLTGSCELIELGSGSSTKTRILLDAYQNAEHEVIYCPIDISAGILESSAQQLLLDYPDLRVHGFAGTYELALEKLPDSELPTRVIGFIGSTLGNLNPQACETFIQQITNALKPGEYFLLGIDLHKSTPQLEAAYNDSQGITAAFNLNMLRHLNRRFAGDFDLTQFEHVAIYNESQRQIEMHLRSVRSQVVHLKALDLTVEFAAGETILSEISRKFDLEQTQHLLESKGLTPVEVWTDQHHWFGVLLCQLERRVS</sequence>
<name>A0A8J7YZC4_9CYAN</name>
<evidence type="ECO:0000256" key="2">
    <source>
        <dbReference type="ARBA" id="ARBA00022679"/>
    </source>
</evidence>
<organism evidence="4 5">
    <name type="scientific">Myxacorys almedinensis A</name>
    <dbReference type="NCBI Taxonomy" id="2690445"/>
    <lineage>
        <taxon>Bacteria</taxon>
        <taxon>Bacillati</taxon>
        <taxon>Cyanobacteriota</taxon>
        <taxon>Cyanophyceae</taxon>
        <taxon>Leptolyngbyales</taxon>
        <taxon>Leptolyngbyaceae</taxon>
        <taxon>Myxacorys</taxon>
        <taxon>Myxacorys almedinensis</taxon>
    </lineage>
</organism>
<dbReference type="Gene3D" id="3.40.50.150">
    <property type="entry name" value="Vaccinia Virus protein VP39"/>
    <property type="match status" value="1"/>
</dbReference>